<reference evidence="2 3" key="1">
    <citation type="submission" date="2015-04" db="EMBL/GenBank/DDBJ databases">
        <authorList>
            <person name="Syromyatnikov M.Y."/>
            <person name="Popov V.N."/>
        </authorList>
    </citation>
    <scope>NUCLEOTIDE SEQUENCE [LARGE SCALE GENOMIC DNA]</scope>
</reference>
<protein>
    <submittedName>
        <fullName evidence="2">CLUMA_CG001017, isoform A</fullName>
    </submittedName>
</protein>
<feature type="signal peptide" evidence="1">
    <location>
        <begin position="1"/>
        <end position="32"/>
    </location>
</feature>
<keyword evidence="1" id="KW-0732">Signal</keyword>
<accession>A0A1J1HGT8</accession>
<evidence type="ECO:0000256" key="1">
    <source>
        <dbReference type="SAM" id="SignalP"/>
    </source>
</evidence>
<organism evidence="2 3">
    <name type="scientific">Clunio marinus</name>
    <dbReference type="NCBI Taxonomy" id="568069"/>
    <lineage>
        <taxon>Eukaryota</taxon>
        <taxon>Metazoa</taxon>
        <taxon>Ecdysozoa</taxon>
        <taxon>Arthropoda</taxon>
        <taxon>Hexapoda</taxon>
        <taxon>Insecta</taxon>
        <taxon>Pterygota</taxon>
        <taxon>Neoptera</taxon>
        <taxon>Endopterygota</taxon>
        <taxon>Diptera</taxon>
        <taxon>Nematocera</taxon>
        <taxon>Chironomoidea</taxon>
        <taxon>Chironomidae</taxon>
        <taxon>Clunio</taxon>
    </lineage>
</organism>
<sequence length="126" mass="14597">MGCSGHCRRHLTAMHTHHKELLLLFLLQLTHGVCGVWSEKNKNGKKDPESSSDFQTGQWFLHSGMFSSSSCLSEENFKLSHRHHHWNLMFLCLSIVEMGFEMVLKFLNFNWNVLCPKIAFNSILHP</sequence>
<evidence type="ECO:0000313" key="2">
    <source>
        <dbReference type="EMBL" id="CRK87213.1"/>
    </source>
</evidence>
<feature type="chain" id="PRO_5012091304" evidence="1">
    <location>
        <begin position="33"/>
        <end position="126"/>
    </location>
</feature>
<keyword evidence="3" id="KW-1185">Reference proteome</keyword>
<evidence type="ECO:0000313" key="3">
    <source>
        <dbReference type="Proteomes" id="UP000183832"/>
    </source>
</evidence>
<dbReference type="EMBL" id="CVRI01000004">
    <property type="protein sequence ID" value="CRK87213.1"/>
    <property type="molecule type" value="Genomic_DNA"/>
</dbReference>
<proteinExistence type="predicted"/>
<dbReference type="AlphaFoldDB" id="A0A1J1HGT8"/>
<name>A0A1J1HGT8_9DIPT</name>
<gene>
    <name evidence="2" type="ORF">CLUMA_CG001017</name>
</gene>
<dbReference type="Proteomes" id="UP000183832">
    <property type="component" value="Unassembled WGS sequence"/>
</dbReference>